<evidence type="ECO:0000256" key="2">
    <source>
        <dbReference type="ARBA" id="ARBA00023054"/>
    </source>
</evidence>
<dbReference type="AlphaFoldDB" id="A0A5B6UGZ5"/>
<feature type="coiled-coil region" evidence="3">
    <location>
        <begin position="421"/>
        <end position="517"/>
    </location>
</feature>
<evidence type="ECO:0000259" key="5">
    <source>
        <dbReference type="PROSITE" id="PS50192"/>
    </source>
</evidence>
<feature type="domain" description="NAB" evidence="6">
    <location>
        <begin position="554"/>
        <end position="625"/>
    </location>
</feature>
<dbReference type="PANTHER" id="PTHR47357">
    <property type="entry name" value="COP1-INTERACTIVE PROTEIN 1"/>
    <property type="match status" value="1"/>
</dbReference>
<dbReference type="GO" id="GO:0003779">
    <property type="term" value="F:actin binding"/>
    <property type="evidence" value="ECO:0007669"/>
    <property type="project" value="InterPro"/>
</dbReference>
<feature type="domain" description="NAB" evidence="6">
    <location>
        <begin position="1"/>
        <end position="58"/>
    </location>
</feature>
<dbReference type="EMBL" id="SMMG02000011">
    <property type="protein sequence ID" value="KAA3457049.1"/>
    <property type="molecule type" value="Genomic_DNA"/>
</dbReference>
<feature type="coiled-coil region" evidence="3">
    <location>
        <begin position="669"/>
        <end position="899"/>
    </location>
</feature>
<feature type="region of interest" description="Disordered" evidence="4">
    <location>
        <begin position="62"/>
        <end position="98"/>
    </location>
</feature>
<gene>
    <name evidence="7" type="ORF">EPI10_003773</name>
</gene>
<feature type="compositionally biased region" description="Basic and acidic residues" evidence="4">
    <location>
        <begin position="88"/>
        <end position="98"/>
    </location>
</feature>
<evidence type="ECO:0000256" key="3">
    <source>
        <dbReference type="SAM" id="Coils"/>
    </source>
</evidence>
<dbReference type="PANTHER" id="PTHR47357:SF1">
    <property type="entry name" value="SPINDLE POLE BODY COMPONENT 110"/>
    <property type="match status" value="1"/>
</dbReference>
<keyword evidence="2 3" id="KW-0175">Coiled coil</keyword>
<dbReference type="Pfam" id="PF07765">
    <property type="entry name" value="KIP1"/>
    <property type="match status" value="1"/>
</dbReference>
<dbReference type="GO" id="GO:0005200">
    <property type="term" value="F:structural constituent of cytoskeleton"/>
    <property type="evidence" value="ECO:0007669"/>
    <property type="project" value="TreeGrafter"/>
</dbReference>
<feature type="region of interest" description="Disordered" evidence="4">
    <location>
        <begin position="129"/>
        <end position="184"/>
    </location>
</feature>
<name>A0A5B6UGZ5_9ROSI</name>
<dbReference type="InterPro" id="IPR000727">
    <property type="entry name" value="T_SNARE_dom"/>
</dbReference>
<accession>A0A5B6UGZ5</accession>
<keyword evidence="8" id="KW-1185">Reference proteome</keyword>
<evidence type="ECO:0000313" key="8">
    <source>
        <dbReference type="Proteomes" id="UP000325315"/>
    </source>
</evidence>
<proteinExistence type="predicted"/>
<sequence>MEQVEVIKPDVEKRVERILKLIKRKSRKREPELIGHVEEFYRQYQSLSAQYEHLKRESVEKVLKGKGKGNESHPYYSSSSDSEYYSPTDRENDTDTTFDNDRRFHRWMADNIKEELNRAYEEDADLKHQLASKTEESEALASGHLSASSKTEEIETINKDEPKRDSEVGIDGKTAETKQQGETNTATYVPVWEEGDEVTKLMKQLKENEKNLTSRINNSMAQVCNLKKEVDYLRAQQCEARGNVMKPELEVQVKTLKEENQGLQVQVIDLESEVDALRKQKITSKDELRSNVHEINQLKEENAHLNSRILGLEALFRERRLEDCQTKREKQTTQMSTEVKLDHVTEKNQVELQIADQQRMMKEIEEHTRKTMERNPKLIKQLSAGNKLNYIERKMGNLAQEFYQKLDDNIRLLCLRIAVAEKTHYENKENYKNIKESLEQENKELKQKLVTCETELTKMIDNAEKKRENDKVSNSEEEQKLKLLKAVSVLEKEVGELEKINKEKDATLLSREEEKREAIRQLCLLIDYHRTNCDYLKELVSKLTMRKHRFRESMKSFFGHHVDPEKDEQLKGSKIEIDDKVTKILKLIKDEENDSKKEPLVQLIEDFHKHYQSLYEQYDHLTGELRKKVNGKREKDALSSSSSDSDSDYSSKDRNSKNGQLESEFQKIADGIKQELEEANLEIADLKRKLTATSEEKDALNSDYLASLSKLQEAEETIENLKLESERSESEKSKLLVENEELRHKLDAAAKVEAEVNQRLESAEHQVMELGEGLNATVEENKSLNSKLSEVSNEFQQAQGRIQQLMAELTLIEVTERKMQEMAREHDKSVHSKDQTVADLEQIIEDLKRDLEMKGDEISTFVENVRTIEVKLRLSNQKLRVTEQLLTEKEESFRKAEAKFMEEQRMLEERITTLSANNEAYRRMITDISGNVNNTLTGFEAINQKFGEGYSKYKHCVEETSKELRIAKHWVGETKSEKKQLMNEMTNMIEQLKDQKEKESTLREQVEKLQIKANKEENEKENLMKWVKQLENKVELLERAMKEKDEGILGLGEEKREAIRQLCMWIDYHRSRCDDLKEILSKSGRVQRAT</sequence>
<dbReference type="InterPro" id="IPR011684">
    <property type="entry name" value="NAB"/>
</dbReference>
<keyword evidence="1" id="KW-0813">Transport</keyword>
<dbReference type="OrthoDB" id="10255522at2759"/>
<organism evidence="7 8">
    <name type="scientific">Gossypium australe</name>
    <dbReference type="NCBI Taxonomy" id="47621"/>
    <lineage>
        <taxon>Eukaryota</taxon>
        <taxon>Viridiplantae</taxon>
        <taxon>Streptophyta</taxon>
        <taxon>Embryophyta</taxon>
        <taxon>Tracheophyta</taxon>
        <taxon>Spermatophyta</taxon>
        <taxon>Magnoliopsida</taxon>
        <taxon>eudicotyledons</taxon>
        <taxon>Gunneridae</taxon>
        <taxon>Pentapetalae</taxon>
        <taxon>rosids</taxon>
        <taxon>malvids</taxon>
        <taxon>Malvales</taxon>
        <taxon>Malvaceae</taxon>
        <taxon>Malvoideae</taxon>
        <taxon>Gossypium</taxon>
    </lineage>
</organism>
<evidence type="ECO:0000259" key="6">
    <source>
        <dbReference type="PROSITE" id="PS51774"/>
    </source>
</evidence>
<feature type="compositionally biased region" description="Low complexity" evidence="4">
    <location>
        <begin position="72"/>
        <end position="86"/>
    </location>
</feature>
<dbReference type="GO" id="GO:0005856">
    <property type="term" value="C:cytoskeleton"/>
    <property type="evidence" value="ECO:0007669"/>
    <property type="project" value="TreeGrafter"/>
</dbReference>
<feature type="compositionally biased region" description="Basic and acidic residues" evidence="4">
    <location>
        <begin position="62"/>
        <end position="71"/>
    </location>
</feature>
<dbReference type="PROSITE" id="PS51774">
    <property type="entry name" value="NAB"/>
    <property type="match status" value="2"/>
</dbReference>
<dbReference type="Proteomes" id="UP000325315">
    <property type="component" value="Unassembled WGS sequence"/>
</dbReference>
<feature type="compositionally biased region" description="Basic and acidic residues" evidence="4">
    <location>
        <begin position="150"/>
        <end position="167"/>
    </location>
</feature>
<dbReference type="PROSITE" id="PS50192">
    <property type="entry name" value="T_SNARE"/>
    <property type="match status" value="1"/>
</dbReference>
<feature type="domain" description="T-SNARE coiled-coil homology" evidence="5">
    <location>
        <begin position="820"/>
        <end position="882"/>
    </location>
</feature>
<evidence type="ECO:0000256" key="1">
    <source>
        <dbReference type="ARBA" id="ARBA00022927"/>
    </source>
</evidence>
<reference evidence="8" key="1">
    <citation type="journal article" date="2019" name="Plant Biotechnol. J.">
        <title>Genome sequencing of the Australian wild diploid species Gossypium australe highlights disease resistance and delayed gland morphogenesis.</title>
        <authorList>
            <person name="Cai Y."/>
            <person name="Cai X."/>
            <person name="Wang Q."/>
            <person name="Wang P."/>
            <person name="Zhang Y."/>
            <person name="Cai C."/>
            <person name="Xu Y."/>
            <person name="Wang K."/>
            <person name="Zhou Z."/>
            <person name="Wang C."/>
            <person name="Geng S."/>
            <person name="Li B."/>
            <person name="Dong Q."/>
            <person name="Hou Y."/>
            <person name="Wang H."/>
            <person name="Ai P."/>
            <person name="Liu Z."/>
            <person name="Yi F."/>
            <person name="Sun M."/>
            <person name="An G."/>
            <person name="Cheng J."/>
            <person name="Zhang Y."/>
            <person name="Shi Q."/>
            <person name="Xie Y."/>
            <person name="Shi X."/>
            <person name="Chang Y."/>
            <person name="Huang F."/>
            <person name="Chen Y."/>
            <person name="Hong S."/>
            <person name="Mi L."/>
            <person name="Sun Q."/>
            <person name="Zhang L."/>
            <person name="Zhou B."/>
            <person name="Peng R."/>
            <person name="Zhang X."/>
            <person name="Liu F."/>
        </authorList>
    </citation>
    <scope>NUCLEOTIDE SEQUENCE [LARGE SCALE GENOMIC DNA]</scope>
    <source>
        <strain evidence="8">cv. PA1801</strain>
    </source>
</reference>
<keyword evidence="1" id="KW-0653">Protein transport</keyword>
<evidence type="ECO:0000256" key="4">
    <source>
        <dbReference type="SAM" id="MobiDB-lite"/>
    </source>
</evidence>
<evidence type="ECO:0000313" key="7">
    <source>
        <dbReference type="EMBL" id="KAA3457049.1"/>
    </source>
</evidence>
<dbReference type="GO" id="GO:0015031">
    <property type="term" value="P:protein transport"/>
    <property type="evidence" value="ECO:0007669"/>
    <property type="project" value="UniProtKB-KW"/>
</dbReference>
<dbReference type="Gene3D" id="1.10.287.1490">
    <property type="match status" value="1"/>
</dbReference>
<feature type="region of interest" description="Disordered" evidence="4">
    <location>
        <begin position="629"/>
        <end position="663"/>
    </location>
</feature>
<protein>
    <submittedName>
        <fullName evidence="7">Trichohyalin-like</fullName>
    </submittedName>
</protein>
<feature type="coiled-coil region" evidence="3">
    <location>
        <begin position="971"/>
        <end position="1047"/>
    </location>
</feature>
<comment type="caution">
    <text evidence="7">The sequence shown here is derived from an EMBL/GenBank/DDBJ whole genome shotgun (WGS) entry which is preliminary data.</text>
</comment>
<feature type="coiled-coil region" evidence="3">
    <location>
        <begin position="246"/>
        <end position="315"/>
    </location>
</feature>